<gene>
    <name evidence="3" type="ORF">H0235_011282</name>
</gene>
<name>A0A834NRQ8_VESPE</name>
<keyword evidence="2" id="KW-1133">Transmembrane helix</keyword>
<keyword evidence="2" id="KW-0812">Transmembrane</keyword>
<proteinExistence type="predicted"/>
<organism evidence="3 4">
    <name type="scientific">Vespula pensylvanica</name>
    <name type="common">Western yellow jacket</name>
    <name type="synonym">Wasp</name>
    <dbReference type="NCBI Taxonomy" id="30213"/>
    <lineage>
        <taxon>Eukaryota</taxon>
        <taxon>Metazoa</taxon>
        <taxon>Ecdysozoa</taxon>
        <taxon>Arthropoda</taxon>
        <taxon>Hexapoda</taxon>
        <taxon>Insecta</taxon>
        <taxon>Pterygota</taxon>
        <taxon>Neoptera</taxon>
        <taxon>Endopterygota</taxon>
        <taxon>Hymenoptera</taxon>
        <taxon>Apocrita</taxon>
        <taxon>Aculeata</taxon>
        <taxon>Vespoidea</taxon>
        <taxon>Vespidae</taxon>
        <taxon>Vespinae</taxon>
        <taxon>Vespula</taxon>
    </lineage>
</organism>
<feature type="transmembrane region" description="Helical" evidence="2">
    <location>
        <begin position="55"/>
        <end position="76"/>
    </location>
</feature>
<dbReference type="Proteomes" id="UP000600918">
    <property type="component" value="Unassembled WGS sequence"/>
</dbReference>
<keyword evidence="4" id="KW-1185">Reference proteome</keyword>
<keyword evidence="2" id="KW-0472">Membrane</keyword>
<evidence type="ECO:0000313" key="4">
    <source>
        <dbReference type="Proteomes" id="UP000600918"/>
    </source>
</evidence>
<accession>A0A834NRQ8</accession>
<evidence type="ECO:0000256" key="1">
    <source>
        <dbReference type="SAM" id="MobiDB-lite"/>
    </source>
</evidence>
<protein>
    <submittedName>
        <fullName evidence="3">Uncharacterized protein</fullName>
    </submittedName>
</protein>
<comment type="caution">
    <text evidence="3">The sequence shown here is derived from an EMBL/GenBank/DDBJ whole genome shotgun (WGS) entry which is preliminary data.</text>
</comment>
<evidence type="ECO:0000313" key="3">
    <source>
        <dbReference type="EMBL" id="KAF7416751.1"/>
    </source>
</evidence>
<evidence type="ECO:0000256" key="2">
    <source>
        <dbReference type="SAM" id="Phobius"/>
    </source>
</evidence>
<dbReference type="EMBL" id="JACSDY010000010">
    <property type="protein sequence ID" value="KAF7416751.1"/>
    <property type="molecule type" value="Genomic_DNA"/>
</dbReference>
<sequence>MMVPEVVEARMLASALPPLIVSCYLVSGLCGQAGNIAKEMLIHLWRSIFGSQQVINMYMTALWIAFILAQSSRLLVEGIRSHYVDSTQIAEINEMGDNPADNREPTCKELRTMWRYTKRQSRAIQVMNKLPFIQDFFAYNAWKNYQAPPQPPLDYRDYTDRPRTRAAGSAPPVYGRIVHKAPPGSRLRSSQQMPHRTKAFEDVAYLYGTINFHPPSSRRRQSSFRIGGGASPPISQVPQAGSFQHLRDLIRGERARELRKQHESDRIAAAKAATIKEYSNVDQDDYQNVPRLRKHFANSLDGYQQFRNPKGDISRAWSEYQKYNICKNNTLSDAVFVAIIICQNICCVNEAFSRSRELPTKKLPYVSISSLVLFLAVS</sequence>
<reference evidence="3" key="1">
    <citation type="journal article" date="2020" name="G3 (Bethesda)">
        <title>High-Quality Assemblies for Three Invasive Social Wasps from the &lt;i&gt;Vespula&lt;/i&gt; Genus.</title>
        <authorList>
            <person name="Harrop T.W.R."/>
            <person name="Guhlin J."/>
            <person name="McLaughlin G.M."/>
            <person name="Permina E."/>
            <person name="Stockwell P."/>
            <person name="Gilligan J."/>
            <person name="Le Lec M.F."/>
            <person name="Gruber M.A.M."/>
            <person name="Quinn O."/>
            <person name="Lovegrove M."/>
            <person name="Duncan E.J."/>
            <person name="Remnant E.J."/>
            <person name="Van Eeckhoven J."/>
            <person name="Graham B."/>
            <person name="Knapp R.A."/>
            <person name="Langford K.W."/>
            <person name="Kronenberg Z."/>
            <person name="Press M.O."/>
            <person name="Eacker S.M."/>
            <person name="Wilson-Rankin E.E."/>
            <person name="Purcell J."/>
            <person name="Lester P.J."/>
            <person name="Dearden P.K."/>
        </authorList>
    </citation>
    <scope>NUCLEOTIDE SEQUENCE</scope>
    <source>
        <strain evidence="3">Volc-1</strain>
    </source>
</reference>
<dbReference type="AlphaFoldDB" id="A0A834NRQ8"/>
<feature type="region of interest" description="Disordered" evidence="1">
    <location>
        <begin position="216"/>
        <end position="238"/>
    </location>
</feature>
<feature type="region of interest" description="Disordered" evidence="1">
    <location>
        <begin position="163"/>
        <end position="193"/>
    </location>
</feature>